<gene>
    <name evidence="1" type="ordered locus">AFE_1311</name>
</gene>
<dbReference type="STRING" id="243159.AFE_1311"/>
<dbReference type="EMBL" id="CP001219">
    <property type="protein sequence ID" value="ACK80781.1"/>
    <property type="molecule type" value="Genomic_DNA"/>
</dbReference>
<dbReference type="PaxDb" id="243159-AFE_1311"/>
<reference evidence="1 2" key="1">
    <citation type="journal article" date="2008" name="BMC Genomics">
        <title>Acidithiobacillus ferrooxidans metabolism: from genome sequence to industrial applications.</title>
        <authorList>
            <person name="Valdes J."/>
            <person name="Pedroso I."/>
            <person name="Quatrini R."/>
            <person name="Dodson R.J."/>
            <person name="Tettelin H."/>
            <person name="Blake R.II."/>
            <person name="Eisen J.A."/>
            <person name="Holmes D.S."/>
        </authorList>
    </citation>
    <scope>NUCLEOTIDE SEQUENCE [LARGE SCALE GENOMIC DNA]</scope>
    <source>
        <strain evidence="2">ATCC 23270 / DSM 14882 / CIP 104768 / NCIMB 8455</strain>
    </source>
</reference>
<dbReference type="AlphaFoldDB" id="B7J8Z3"/>
<evidence type="ECO:0000313" key="2">
    <source>
        <dbReference type="Proteomes" id="UP000001362"/>
    </source>
</evidence>
<evidence type="ECO:0000313" key="1">
    <source>
        <dbReference type="EMBL" id="ACK80781.1"/>
    </source>
</evidence>
<organism evidence="1 2">
    <name type="scientific">Acidithiobacillus ferrooxidans (strain ATCC 23270 / DSM 14882 / CIP 104768 / NCIMB 8455)</name>
    <name type="common">Ferrobacillus ferrooxidans (strain ATCC 23270)</name>
    <dbReference type="NCBI Taxonomy" id="243159"/>
    <lineage>
        <taxon>Bacteria</taxon>
        <taxon>Pseudomonadati</taxon>
        <taxon>Pseudomonadota</taxon>
        <taxon>Acidithiobacillia</taxon>
        <taxon>Acidithiobacillales</taxon>
        <taxon>Acidithiobacillaceae</taxon>
        <taxon>Acidithiobacillus</taxon>
    </lineage>
</organism>
<proteinExistence type="predicted"/>
<dbReference type="Proteomes" id="UP000001362">
    <property type="component" value="Chromosome"/>
</dbReference>
<sequence>MNIQTIDIAELEGLDDIALVVNGTKVATVDPDFEEDGSVSNMDNLAHALADVVGVRIRYVRINQNMEQFQADGDVEGSWTWNKIISAVWVTGKDHSPEFLRAQPGVTFIRTDGLSTILDPIELCHHNGVSLVQVQEPEIAGMWDWISGDGKNACDMSFSSMIEAARDAVKVLGLD</sequence>
<accession>B7J8Z3</accession>
<dbReference type="RefSeq" id="WP_012606982.1">
    <property type="nucleotide sequence ID" value="NC_011761.1"/>
</dbReference>
<dbReference type="KEGG" id="afr:AFE_1311"/>
<name>B7J8Z3_ACIF2</name>
<keyword evidence="2" id="KW-1185">Reference proteome</keyword>
<dbReference type="HOGENOM" id="CLU_1529361_0_0_6"/>
<dbReference type="GeneID" id="65280565"/>
<protein>
    <submittedName>
        <fullName evidence="1">Uncharacterized protein</fullName>
    </submittedName>
</protein>